<dbReference type="SUPFAM" id="SSF57424">
    <property type="entry name" value="LDL receptor-like module"/>
    <property type="match status" value="3"/>
</dbReference>
<feature type="domain" description="MAM" evidence="5">
    <location>
        <begin position="2619"/>
        <end position="2833"/>
    </location>
</feature>
<dbReference type="PANTHER" id="PTHR23282:SF101">
    <property type="entry name" value="MAM DOMAIN-CONTAINING PROTEIN"/>
    <property type="match status" value="1"/>
</dbReference>
<evidence type="ECO:0000313" key="6">
    <source>
        <dbReference type="Proteomes" id="UP000515146"/>
    </source>
</evidence>
<dbReference type="InterPro" id="IPR036055">
    <property type="entry name" value="LDL_receptor-like_sf"/>
</dbReference>
<feature type="domain" description="MAM" evidence="5">
    <location>
        <begin position="372"/>
        <end position="571"/>
    </location>
</feature>
<dbReference type="SUPFAM" id="SSF49899">
    <property type="entry name" value="Concanavalin A-like lectins/glucanases"/>
    <property type="match status" value="10"/>
</dbReference>
<feature type="transmembrane region" description="Helical" evidence="4">
    <location>
        <begin position="2865"/>
        <end position="2886"/>
    </location>
</feature>
<dbReference type="Gene3D" id="2.60.120.200">
    <property type="match status" value="13"/>
</dbReference>
<feature type="domain" description="MAM" evidence="5">
    <location>
        <begin position="1610"/>
        <end position="1792"/>
    </location>
</feature>
<sequence>MNKIAHFFSIFKMKSNKFFKMKFILIVLFGLSLPSFSINKSSNPFQSICENFDSNSPGKWNLSRFQLTNAIGAHHLPFEDHTSHSKEGGFVMIQSSSYEMFNWGSLKAKNPFIVQQATKICFGFAYLLYGEQNSSIRLNIISTDDKKTTVYHSYDEIAIKWHEALVDITIDENTAMFEIYTNVLQGTVAIDDIEVTMGECTQKNECDFESESACMFKPVSNQLPSWKIFEGYDVNIKDHTTDTGLGHFYGINVIHHNTNTITSMITTKTTFKDDLCFRFSYYIMGNGNISLYYQAFDENHLIIEKDSWKITGANNLNGQVGWLTHQATIFSPVEGYFSIQMGVVIPPNHMDNQNIGIFVDDIQIMSGICKSNECDFESDDACSLEILRKKSESKILSDEEKIVLAKISNLTLVAYSYLTNFIDSEWHVYTPLMNGQSIDYDNTIGTSEGRYLLFVSHHNVERGIILTDRYDIDDNKDENYCLSLAVVKPTDNSYIEIYQAESMSPLAKKLYGTNITITDWRTLQIQTRKMKASSKDMYFFIIATAAKSDDTEQFSYVAIDDYSFERKECDNPDNPLPYPTTIPTTTSPISTTPLHGFHDGRFYCDPDWFISVEKVCDHHIDCRNHLDELECGTCHIMPGNICGYDMVAENVFFLWRLTKDSYHGPKDHLEDSLTAFGDLTKAYENYAKLISPLIHESFTSCHYSFFYLFNSNWNDTNDRFYLEMQIQDEDPVILWQSGMSPSTAYKKNEWQMIDFFLGRIPHPFRLILKATPLGPELKIDTYSESYHSVHSFEMKNCDPPKPIKSDETCHRFLCENNVCIDKENVCDFEDDCGDGSDENEQNCDYTNQMSSFQKDSDWGRWGDIYRINWRLENVESFQNYRHGPGYDHTLRYSSGGRILFTGTDNYEPKMAIVDGPPIQISKKCIIRMFVLKNTVNSTLFLKLWDLETNEIYLLNTLREERLYFDRFYYMFPEGRWNGTYKILIEAELRPYKNNFLKPYIAIDDISFSNDCHILSTEPRNLTTIAPDDFCDGMWCENEKQKRICIPESEICDFVPQCHDGSDEAQCGDCNFNQGTSCRWENQVEADGYNGHWNLIEVASNAPDPLPNRDGQNNPMGGYMGFIFDFHALIEIQTEFQSPFINAHTNEHCKLTFQLISSLEEIFQIFLNDHFIYSIYTKTRNEWKNYVINIGQRSFNFNIIIGIRSFRSQNDKRKSKEFIAIDTIQLHNCTGSKNDSKPESIEKLNCDFETGLCGWIIANDDDDDNQQQSLSWFRTNRPDIEPGEDHTSRIRPLPKKHGIWLTDSIKLADNIPRRTSILKTASKIKVKNANAADIYCFSFWYYFFGIESGLLSVIFRQSNENFKISRMLWQRIRPTVRNWQQAWIEVNSLNEDFDLLIKSELNANTISGIDDIWITRGKCPLPSKEFCDFEINECDWKQLAGHLQRSHNGQNNDHTTGTTTGHYLAQPTMGDSNLMISSVIKSLESLPFYPENDTAVLNPLRRYEFCLNLYYYFLTLSELNLLDMEQQSTAKDVKLSIQIQENNYRSTLKNVSLDEIISINQQNKWTLMSVSFTATKQASIIMQIQQSMDQDTMILIDDVRFIPHFCDSLHGNCDFETDMCGWYNGIDLNQNTNDNQLIYWIRVQPKNHFVSKSGCSFDHTLGRPDGNYLALVLDMYRQSSSTVETILRGPIINRPKNQDIACFRMFYFANCEDQNVTKPMTLRVLDLHKNGAISHQFDVYAQTHEPIGWIEFAREFHHLPMVYSFEIVTKYNSKITSDLGIDDIKIEMDRCWKNSDSSPMPPPSTPLPDSERFSDCDFEQDCHWKFDPKIWTITSHVQRNDQYAPPIDHTLKDSAGHYIMFINDTNHLDEINQYLVGPQMNYDRERCLSFWYYADGGSPFDVFRLDLSYSHGHINNLGKNWINQFSKFRFLRTQSWRQHRVTIPFTETNEFGEKILIRMNFSLSSDISSSKTAFISFAIDDIRMRPGRCQHQNDYSYTFTNGLDGLMLEQIQPLSEMDTFFINYPTIEAHDETDKFPLNIPHADHTTYSVTDGYYIGFMNKKIKTILMDYIDRLSIENVPADVSQQSCVRFAYQLTGNVSLKVYWSAGDYFDDENDRHNDHLLWATNSEKLWWTVVEFDKQLDFKHRIVFEIIKPTSDRSYLAMDDLIVLNRPCQRPIDCDFNQDDYCSYTDYNTKSGQAFRVYATWTSDFHPDFPGPRLDHSQIEGNGFLMLSAWRWSPDSSTDTREKPAQIISGAQRIERGRIYCLEMWAWINDPKAYIQIELLRYSLGHYANTFSLGRIQEVKHDRWTPYYFTIDRVMLEGEVDEIQILIEGIIITNPKTMIALDDISLHQDRCKNESIKCLNGKVIMPEQQCDFRKDCPSGWDEIGCGEECNFEKDDCGWKDTGFRDKDHWFRTSVPEMQAWSPSLAPKFDADGNIKGHYIMMRRWIGGQNSQSGHAEMALNARKISLYFKHSSVNCLVEFDYFAQASSAFFLKVRFGDDIDDMNTFYIIAHTNGSTHGSWTHAYSFIGQQWTPFIVEFEAFDQSTQSVIALDNIRFIDCAFEKPLSPGENCYGNQVLCNQTRICIRPDSICDGIDDCGGDGEDESVKHCDPSLWRRCSFESWSQCRLTLDNHNENHAHWQIVTGAKFEDNRLNPGYEPLIDNSRRSRSSPYALLIPGSSKDQNSPQYRYRYASIYTTWLSSEVLNITKPCQIRFFYYWHTDVGRIIDANDLSLEVFVHYQDDDNDVSSDQSKILWSVTATDVLDQQRWYKAVVEYPDPNDNDWIDHWNNNHLHNLTMKPFQFVLRGWIHEDEHSRLAIDDLSYGFNCIAIDSNRPTTTSSTNQPTGSTDRPIIHHHNKSKATGIFVVVIFISVIIIVIVVFARRQYYNRNNNDLTRQLTVSLKHLNESNPIEDADEAIEQHSEPSASSPPAMLINDDDNQQNLDEKTASITNLPSPFM</sequence>
<reference evidence="7" key="1">
    <citation type="submission" date="2025-08" db="UniProtKB">
        <authorList>
            <consortium name="RefSeq"/>
        </authorList>
    </citation>
    <scope>IDENTIFICATION</scope>
    <source>
        <strain evidence="7">Airmid</strain>
    </source>
</reference>
<dbReference type="SMART" id="SM00192">
    <property type="entry name" value="LDLa"/>
    <property type="match status" value="5"/>
</dbReference>
<feature type="domain" description="MAM" evidence="5">
    <location>
        <begin position="2392"/>
        <end position="2565"/>
    </location>
</feature>
<dbReference type="InParanoid" id="A0A6P6XQ93"/>
<dbReference type="PROSITE" id="PS50060">
    <property type="entry name" value="MAM_2"/>
    <property type="match status" value="14"/>
</dbReference>
<evidence type="ECO:0000256" key="1">
    <source>
        <dbReference type="ARBA" id="ARBA00023157"/>
    </source>
</evidence>
<dbReference type="GO" id="GO:0016020">
    <property type="term" value="C:membrane"/>
    <property type="evidence" value="ECO:0007669"/>
    <property type="project" value="InterPro"/>
</dbReference>
<gene>
    <name evidence="7" type="primary">LOC113789661</name>
</gene>
<dbReference type="Pfam" id="PF00629">
    <property type="entry name" value="MAM"/>
    <property type="match status" value="10"/>
</dbReference>
<name>A0A6P6XQ93_DERPT</name>
<evidence type="ECO:0000256" key="2">
    <source>
        <dbReference type="PROSITE-ProRule" id="PRU00124"/>
    </source>
</evidence>
<dbReference type="RefSeq" id="XP_027195031.1">
    <property type="nucleotide sequence ID" value="XM_027339230.1"/>
</dbReference>
<evidence type="ECO:0000313" key="7">
    <source>
        <dbReference type="RefSeq" id="XP_027195031.1"/>
    </source>
</evidence>
<feature type="compositionally biased region" description="Polar residues" evidence="3">
    <location>
        <begin position="2952"/>
        <end position="2962"/>
    </location>
</feature>
<feature type="disulfide bond" evidence="2">
    <location>
        <begin position="814"/>
        <end position="832"/>
    </location>
</feature>
<dbReference type="PROSITE" id="PS50068">
    <property type="entry name" value="LDLRA_2"/>
    <property type="match status" value="4"/>
</dbReference>
<dbReference type="PANTHER" id="PTHR23282">
    <property type="entry name" value="APICAL ENDOSOMAL GLYCOPROTEIN PRECURSOR"/>
    <property type="match status" value="1"/>
</dbReference>
<feature type="domain" description="MAM" evidence="5">
    <location>
        <begin position="632"/>
        <end position="799"/>
    </location>
</feature>
<dbReference type="PROSITE" id="PS01209">
    <property type="entry name" value="LDLRA_1"/>
    <property type="match status" value="2"/>
</dbReference>
<keyword evidence="4" id="KW-0812">Transmembrane</keyword>
<evidence type="ECO:0000259" key="5">
    <source>
        <dbReference type="PROSITE" id="PS50060"/>
    </source>
</evidence>
<evidence type="ECO:0000256" key="4">
    <source>
        <dbReference type="SAM" id="Phobius"/>
    </source>
</evidence>
<dbReference type="InterPro" id="IPR051560">
    <property type="entry name" value="MAM_domain-containing"/>
</dbReference>
<feature type="domain" description="MAM" evidence="5">
    <location>
        <begin position="1243"/>
        <end position="1420"/>
    </location>
</feature>
<feature type="domain" description="MAM" evidence="5">
    <location>
        <begin position="1416"/>
        <end position="1607"/>
    </location>
</feature>
<feature type="domain" description="MAM" evidence="5">
    <location>
        <begin position="1813"/>
        <end position="1990"/>
    </location>
</feature>
<dbReference type="InterPro" id="IPR002172">
    <property type="entry name" value="LDrepeatLR_classA_rpt"/>
</dbReference>
<dbReference type="Gene3D" id="4.10.400.10">
    <property type="entry name" value="Low-density Lipoprotein Receptor"/>
    <property type="match status" value="2"/>
</dbReference>
<dbReference type="Proteomes" id="UP000515146">
    <property type="component" value="Unplaced"/>
</dbReference>
<dbReference type="OrthoDB" id="6516865at2759"/>
<keyword evidence="6" id="KW-1185">Reference proteome</keyword>
<feature type="disulfide bond" evidence="2">
    <location>
        <begin position="1051"/>
        <end position="1066"/>
    </location>
</feature>
<dbReference type="InterPro" id="IPR013320">
    <property type="entry name" value="ConA-like_dom_sf"/>
</dbReference>
<feature type="domain" description="MAM" evidence="5">
    <location>
        <begin position="824"/>
        <end position="1013"/>
    </location>
</feature>
<feature type="domain" description="MAM" evidence="5">
    <location>
        <begin position="51"/>
        <end position="202"/>
    </location>
</feature>
<feature type="disulfide bond" evidence="2">
    <location>
        <begin position="2375"/>
        <end position="2390"/>
    </location>
</feature>
<dbReference type="InterPro" id="IPR000998">
    <property type="entry name" value="MAM_dom"/>
</dbReference>
<feature type="region of interest" description="Disordered" evidence="3">
    <location>
        <begin position="2920"/>
        <end position="2962"/>
    </location>
</feature>
<protein>
    <submittedName>
        <fullName evidence="7">MAM and LDL-receptor class A domain-containing protein 1-like</fullName>
    </submittedName>
</protein>
<dbReference type="KEGG" id="dpte:113789661"/>
<proteinExistence type="predicted"/>
<dbReference type="SMART" id="SM00137">
    <property type="entry name" value="MAM"/>
    <property type="match status" value="2"/>
</dbReference>
<comment type="caution">
    <text evidence="2">Lacks conserved residue(s) required for the propagation of feature annotation.</text>
</comment>
<keyword evidence="1 2" id="KW-1015">Disulfide bond</keyword>
<feature type="disulfide bond" evidence="2">
    <location>
        <begin position="2363"/>
        <end position="2381"/>
    </location>
</feature>
<dbReference type="InterPro" id="IPR023415">
    <property type="entry name" value="LDLR_class-A_CS"/>
</dbReference>
<feature type="domain" description="MAM" evidence="5">
    <location>
        <begin position="2040"/>
        <end position="2175"/>
    </location>
</feature>
<keyword evidence="4" id="KW-0472">Membrane</keyword>
<evidence type="ECO:0000256" key="3">
    <source>
        <dbReference type="SAM" id="MobiDB-lite"/>
    </source>
</evidence>
<keyword evidence="4" id="KW-1133">Transmembrane helix</keyword>
<feature type="domain" description="MAM" evidence="5">
    <location>
        <begin position="2177"/>
        <end position="2358"/>
    </location>
</feature>
<dbReference type="PRINTS" id="PR00261">
    <property type="entry name" value="LDLRECEPTOR"/>
</dbReference>
<accession>A0A6P6XQ93</accession>
<dbReference type="CDD" id="cd00112">
    <property type="entry name" value="LDLa"/>
    <property type="match status" value="3"/>
</dbReference>
<feature type="domain" description="MAM" evidence="5">
    <location>
        <begin position="1067"/>
        <end position="1230"/>
    </location>
</feature>
<feature type="domain" description="MAM" evidence="5">
    <location>
        <begin position="204"/>
        <end position="371"/>
    </location>
</feature>
<organism evidence="6 7">
    <name type="scientific">Dermatophagoides pteronyssinus</name>
    <name type="common">European house dust mite</name>
    <dbReference type="NCBI Taxonomy" id="6956"/>
    <lineage>
        <taxon>Eukaryota</taxon>
        <taxon>Metazoa</taxon>
        <taxon>Ecdysozoa</taxon>
        <taxon>Arthropoda</taxon>
        <taxon>Chelicerata</taxon>
        <taxon>Arachnida</taxon>
        <taxon>Acari</taxon>
        <taxon>Acariformes</taxon>
        <taxon>Sarcoptiformes</taxon>
        <taxon>Astigmata</taxon>
        <taxon>Psoroptidia</taxon>
        <taxon>Analgoidea</taxon>
        <taxon>Pyroglyphidae</taxon>
        <taxon>Dermatophagoidinae</taxon>
        <taxon>Dermatophagoides</taxon>
    </lineage>
</organism>